<dbReference type="RefSeq" id="WP_258845176.1">
    <property type="nucleotide sequence ID" value="NZ_JANUGX010000009.1"/>
</dbReference>
<dbReference type="PANTHER" id="PTHR40457:SF1">
    <property type="entry name" value="PHOSPHOLIPASE A1"/>
    <property type="match status" value="1"/>
</dbReference>
<evidence type="ECO:0000256" key="10">
    <source>
        <dbReference type="ARBA" id="ARBA00022837"/>
    </source>
</evidence>
<dbReference type="EMBL" id="JANUGX010000009">
    <property type="protein sequence ID" value="MCS0589408.1"/>
    <property type="molecule type" value="Genomic_DNA"/>
</dbReference>
<evidence type="ECO:0000256" key="5">
    <source>
        <dbReference type="ARBA" id="ARBA00022452"/>
    </source>
</evidence>
<keyword evidence="11 15" id="KW-0442">Lipid degradation</keyword>
<evidence type="ECO:0000256" key="3">
    <source>
        <dbReference type="ARBA" id="ARBA00010525"/>
    </source>
</evidence>
<evidence type="ECO:0000256" key="9">
    <source>
        <dbReference type="ARBA" id="ARBA00022801"/>
    </source>
</evidence>
<dbReference type="InterPro" id="IPR036541">
    <property type="entry name" value="PLipase_A1_sf"/>
</dbReference>
<comment type="subunit">
    <text evidence="4 15">Homodimer; dimerization is reversible, and the dimeric form is the active one.</text>
</comment>
<sequence length="377" mass="41550">MPTKTYKYLSVLTLLVLKPALAQQVAPDLSACTQVTDSVQRLACYDRLAGVNPALTHSAALAAESRAAAAAVAAIGASAGGTTGAAGGAPVAPSVARVDPEVEASLDLSPEKTRGFSLADHWELDQEHKRGVFNFRPHNPNYLMVTRTAHPNNEPYRPFRDLADFTTDLSHNELVFQLGFKTKLVETAFDKPVDVWFGYTQNSFWQAGNREASSPFRETNYQPELMVVTPLNFNVLGMHASMLNLGVVHQSNGQASTLSRSWNRYYAQVGLERAGFTVLGRLWKRINEPADDDNNPDIVDYMGHGDLNVTYRSNGHDYRALLRRNFSTNRGAVQLSWAFPLAGHFKGYVQYFSGYGQSLIDYNYYQNVAGVGVLGTF</sequence>
<dbReference type="PANTHER" id="PTHR40457">
    <property type="entry name" value="PHOSPHOLIPASE A1"/>
    <property type="match status" value="1"/>
</dbReference>
<gene>
    <name evidence="16" type="ORF">NX782_09330</name>
</gene>
<dbReference type="EC" id="3.1.1.4" evidence="15"/>
<comment type="catalytic activity">
    <reaction evidence="2 15">
        <text>a 1,2-diacyl-sn-glycero-3-phosphocholine + H2O = a 1-acyl-sn-glycero-3-phosphocholine + a fatty acid + H(+)</text>
        <dbReference type="Rhea" id="RHEA:15801"/>
        <dbReference type="ChEBI" id="CHEBI:15377"/>
        <dbReference type="ChEBI" id="CHEBI:15378"/>
        <dbReference type="ChEBI" id="CHEBI:28868"/>
        <dbReference type="ChEBI" id="CHEBI:57643"/>
        <dbReference type="ChEBI" id="CHEBI:58168"/>
        <dbReference type="EC" id="3.1.1.4"/>
    </reaction>
</comment>
<evidence type="ECO:0000256" key="12">
    <source>
        <dbReference type="ARBA" id="ARBA00023098"/>
    </source>
</evidence>
<dbReference type="EC" id="3.1.1.32" evidence="15"/>
<evidence type="ECO:0000256" key="7">
    <source>
        <dbReference type="ARBA" id="ARBA00022723"/>
    </source>
</evidence>
<feature type="signal peptide" evidence="15">
    <location>
        <begin position="1"/>
        <end position="22"/>
    </location>
</feature>
<keyword evidence="17" id="KW-1185">Reference proteome</keyword>
<dbReference type="Gene3D" id="2.40.230.10">
    <property type="entry name" value="Phospholipase A1"/>
    <property type="match status" value="1"/>
</dbReference>
<keyword evidence="7 15" id="KW-0479">Metal-binding</keyword>
<comment type="cofactor">
    <cofactor evidence="15">
        <name>Ca(2+)</name>
        <dbReference type="ChEBI" id="CHEBI:29108"/>
    </cofactor>
    <text evidence="15">Binds 1 Ca(2+) ion per monomer. In the dimeric form the Ca(2+) is bound by different amino acids with binding of each Ca(2+) shared with ligands coming from each monomer. The Ca(2+) ion may have a role in catalysis.</text>
</comment>
<protein>
    <recommendedName>
        <fullName evidence="15">Phospholipase A1</fullName>
        <ecNumber evidence="15">3.1.1.32</ecNumber>
        <ecNumber evidence="15">3.1.1.4</ecNumber>
    </recommendedName>
    <alternativeName>
        <fullName evidence="15">Phosphatidylcholine 1-acylhydrolase</fullName>
    </alternativeName>
</protein>
<keyword evidence="5" id="KW-1134">Transmembrane beta strand</keyword>
<comment type="similarity">
    <text evidence="3 15">Belongs to the phospholipase A1 family.</text>
</comment>
<evidence type="ECO:0000256" key="2">
    <source>
        <dbReference type="ARBA" id="ARBA00001604"/>
    </source>
</evidence>
<dbReference type="SUPFAM" id="SSF56931">
    <property type="entry name" value="Outer membrane phospholipase A (OMPLA)"/>
    <property type="match status" value="1"/>
</dbReference>
<evidence type="ECO:0000256" key="6">
    <source>
        <dbReference type="ARBA" id="ARBA00022692"/>
    </source>
</evidence>
<accession>A0ABT2A5E7</accession>
<reference evidence="16 17" key="1">
    <citation type="submission" date="2022-08" db="EMBL/GenBank/DDBJ databases">
        <title>Reclassification of Massilia species as members of the genera Telluria, Duganella, Pseudoduganella, Mokoshia gen. nov. and Zemynaea gen. nov. using orthogonal and non-orthogonal genome-based approaches.</title>
        <authorList>
            <person name="Bowman J.P."/>
        </authorList>
    </citation>
    <scope>NUCLEOTIDE SEQUENCE [LARGE SCALE GENOMIC DNA]</scope>
    <source>
        <strain evidence="16 17">LMG 28164</strain>
    </source>
</reference>
<comment type="caution">
    <text evidence="16">The sequence shown here is derived from an EMBL/GenBank/DDBJ whole genome shotgun (WGS) entry which is preliminary data.</text>
</comment>
<keyword evidence="13" id="KW-0472">Membrane</keyword>
<evidence type="ECO:0000313" key="16">
    <source>
        <dbReference type="EMBL" id="MCS0589408.1"/>
    </source>
</evidence>
<keyword evidence="9 15" id="KW-0378">Hydrolase</keyword>
<keyword evidence="6" id="KW-0812">Transmembrane</keyword>
<keyword evidence="14 15" id="KW-0998">Cell outer membrane</keyword>
<dbReference type="Pfam" id="PF02253">
    <property type="entry name" value="PLA1"/>
    <property type="match status" value="1"/>
</dbReference>
<feature type="chain" id="PRO_5045011727" description="Phospholipase A1" evidence="15">
    <location>
        <begin position="23"/>
        <end position="377"/>
    </location>
</feature>
<evidence type="ECO:0000256" key="8">
    <source>
        <dbReference type="ARBA" id="ARBA00022729"/>
    </source>
</evidence>
<comment type="subcellular location">
    <subcellularLocation>
        <location evidence="15">Cell outer membrane</location>
        <topology evidence="15">Multi-pass membrane protein</topology>
    </subcellularLocation>
    <text evidence="15">One of the very few enzymes located there.</text>
</comment>
<dbReference type="Proteomes" id="UP001205560">
    <property type="component" value="Unassembled WGS sequence"/>
</dbReference>
<evidence type="ECO:0000256" key="13">
    <source>
        <dbReference type="ARBA" id="ARBA00023136"/>
    </source>
</evidence>
<dbReference type="InterPro" id="IPR003187">
    <property type="entry name" value="PLipase_A1"/>
</dbReference>
<keyword evidence="10 15" id="KW-0106">Calcium</keyword>
<comment type="catalytic activity">
    <reaction evidence="1 15">
        <text>a 1,2-diacyl-sn-glycero-3-phosphocholine + H2O = a 2-acyl-sn-glycero-3-phosphocholine + a fatty acid + H(+)</text>
        <dbReference type="Rhea" id="RHEA:18689"/>
        <dbReference type="ChEBI" id="CHEBI:15377"/>
        <dbReference type="ChEBI" id="CHEBI:15378"/>
        <dbReference type="ChEBI" id="CHEBI:28868"/>
        <dbReference type="ChEBI" id="CHEBI:57643"/>
        <dbReference type="ChEBI" id="CHEBI:57875"/>
        <dbReference type="EC" id="3.1.1.32"/>
    </reaction>
</comment>
<keyword evidence="8 15" id="KW-0732">Signal</keyword>
<evidence type="ECO:0000256" key="4">
    <source>
        <dbReference type="ARBA" id="ARBA00011702"/>
    </source>
</evidence>
<name>A0ABT2A5E7_9BURK</name>
<dbReference type="CDD" id="cd00541">
    <property type="entry name" value="OMPLA"/>
    <property type="match status" value="1"/>
</dbReference>
<dbReference type="PRINTS" id="PR01486">
    <property type="entry name" value="PHPHLIPASEA1"/>
</dbReference>
<evidence type="ECO:0000256" key="15">
    <source>
        <dbReference type="RuleBase" id="RU366027"/>
    </source>
</evidence>
<evidence type="ECO:0000256" key="11">
    <source>
        <dbReference type="ARBA" id="ARBA00022963"/>
    </source>
</evidence>
<evidence type="ECO:0000313" key="17">
    <source>
        <dbReference type="Proteomes" id="UP001205560"/>
    </source>
</evidence>
<proteinExistence type="inferred from homology"/>
<keyword evidence="12 15" id="KW-0443">Lipid metabolism</keyword>
<evidence type="ECO:0000256" key="14">
    <source>
        <dbReference type="ARBA" id="ARBA00023237"/>
    </source>
</evidence>
<comment type="function">
    <text evidence="15">Hydrolysis of phosphatidylcholine with phospholipase A2 (EC 3.1.1.4) and phospholipase A1 (EC 3.1.1.32) activities.</text>
</comment>
<organism evidence="16 17">
    <name type="scientific">Massilia norwichensis</name>
    <dbReference type="NCBI Taxonomy" id="1442366"/>
    <lineage>
        <taxon>Bacteria</taxon>
        <taxon>Pseudomonadati</taxon>
        <taxon>Pseudomonadota</taxon>
        <taxon>Betaproteobacteria</taxon>
        <taxon>Burkholderiales</taxon>
        <taxon>Oxalobacteraceae</taxon>
        <taxon>Telluria group</taxon>
        <taxon>Massilia</taxon>
    </lineage>
</organism>
<evidence type="ECO:0000256" key="1">
    <source>
        <dbReference type="ARBA" id="ARBA00000111"/>
    </source>
</evidence>